<proteinExistence type="predicted"/>
<dbReference type="OrthoDB" id="5396728at2"/>
<reference evidence="1 2" key="1">
    <citation type="journal article" date="2013" name="Genome Announc.">
        <title>Draft genome sequences for three mercury-methylating, sulfate-reducing bacteria.</title>
        <authorList>
            <person name="Brown S.D."/>
            <person name="Hurt R.A.Jr."/>
            <person name="Gilmour C.C."/>
            <person name="Elias D.A."/>
        </authorList>
    </citation>
    <scope>NUCLEOTIDE SEQUENCE [LARGE SCALE GENOMIC DNA]</scope>
    <source>
        <strain evidence="1 2">DSM 2059</strain>
    </source>
</reference>
<sequence>MTLKSYFEEKKGFGVLSTADGEGRVNAAVYSRPHVLEEGTVAFIMWDRLTHSNLQSNPNAVFLFREDGAGYKGKRLYLTKTHEEEESELLHALRRKSSSPEKDAGMSRFLVFFQVHKALPLIGAGEDA</sequence>
<protein>
    <submittedName>
        <fullName evidence="1">Pyridoxamine 5-phosphate oxidase-related FMN-binding protein</fullName>
    </submittedName>
</protein>
<dbReference type="InterPro" id="IPR012349">
    <property type="entry name" value="Split_barrel_FMN-bd"/>
</dbReference>
<dbReference type="STRING" id="897.B2D07_08255"/>
<dbReference type="eggNOG" id="COG0748">
    <property type="taxonomic scope" value="Bacteria"/>
</dbReference>
<dbReference type="AlphaFoldDB" id="S7VFI2"/>
<dbReference type="EMBL" id="ATHJ01000057">
    <property type="protein sequence ID" value="EPR43228.1"/>
    <property type="molecule type" value="Genomic_DNA"/>
</dbReference>
<gene>
    <name evidence="1" type="ORF">dsmv_1254</name>
</gene>
<dbReference type="Proteomes" id="UP000014977">
    <property type="component" value="Unassembled WGS sequence"/>
</dbReference>
<comment type="caution">
    <text evidence="1">The sequence shown here is derived from an EMBL/GenBank/DDBJ whole genome shotgun (WGS) entry which is preliminary data.</text>
</comment>
<name>S7VFI2_DESML</name>
<dbReference type="Gene3D" id="2.30.110.10">
    <property type="entry name" value="Electron Transport, Fmn-binding Protein, Chain A"/>
    <property type="match status" value="1"/>
</dbReference>
<organism evidence="1 2">
    <name type="scientific">Desulfococcus multivorans DSM 2059</name>
    <dbReference type="NCBI Taxonomy" id="1121405"/>
    <lineage>
        <taxon>Bacteria</taxon>
        <taxon>Pseudomonadati</taxon>
        <taxon>Thermodesulfobacteriota</taxon>
        <taxon>Desulfobacteria</taxon>
        <taxon>Desulfobacterales</taxon>
        <taxon>Desulfococcaceae</taxon>
        <taxon>Desulfococcus</taxon>
    </lineage>
</organism>
<evidence type="ECO:0000313" key="2">
    <source>
        <dbReference type="Proteomes" id="UP000014977"/>
    </source>
</evidence>
<dbReference type="SUPFAM" id="SSF50475">
    <property type="entry name" value="FMN-binding split barrel"/>
    <property type="match status" value="1"/>
</dbReference>
<keyword evidence="2" id="KW-1185">Reference proteome</keyword>
<dbReference type="RefSeq" id="WP_020875601.1">
    <property type="nucleotide sequence ID" value="NZ_ATHJ01000057.1"/>
</dbReference>
<accession>S7VFI2</accession>
<evidence type="ECO:0000313" key="1">
    <source>
        <dbReference type="EMBL" id="EPR43228.1"/>
    </source>
</evidence>